<dbReference type="GO" id="GO:0004124">
    <property type="term" value="F:cysteine synthase activity"/>
    <property type="evidence" value="ECO:0007669"/>
    <property type="project" value="UniProtKB-UniRule"/>
</dbReference>
<evidence type="ECO:0000313" key="16">
    <source>
        <dbReference type="Proteomes" id="UP000886752"/>
    </source>
</evidence>
<evidence type="ECO:0000256" key="7">
    <source>
        <dbReference type="ARBA" id="ARBA00022679"/>
    </source>
</evidence>
<evidence type="ECO:0000256" key="12">
    <source>
        <dbReference type="PIRSR" id="PIRSR605856-51"/>
    </source>
</evidence>
<dbReference type="Proteomes" id="UP000886752">
    <property type="component" value="Unassembled WGS sequence"/>
</dbReference>
<evidence type="ECO:0000256" key="9">
    <source>
        <dbReference type="ARBA" id="ARBA00023192"/>
    </source>
</evidence>
<name>A0A9D1PW08_9BACT</name>
<dbReference type="InterPro" id="IPR050214">
    <property type="entry name" value="Cys_Synth/Cystath_Beta-Synth"/>
</dbReference>
<dbReference type="Pfam" id="PF00291">
    <property type="entry name" value="PALP"/>
    <property type="match status" value="1"/>
</dbReference>
<evidence type="ECO:0000256" key="8">
    <source>
        <dbReference type="ARBA" id="ARBA00022898"/>
    </source>
</evidence>
<evidence type="ECO:0000259" key="14">
    <source>
        <dbReference type="Pfam" id="PF00291"/>
    </source>
</evidence>
<protein>
    <recommendedName>
        <fullName evidence="5 13">Cysteine synthase</fullName>
        <ecNumber evidence="4 13">2.5.1.47</ecNumber>
    </recommendedName>
</protein>
<evidence type="ECO:0000313" key="15">
    <source>
        <dbReference type="EMBL" id="HIV99622.1"/>
    </source>
</evidence>
<dbReference type="PANTHER" id="PTHR10314">
    <property type="entry name" value="CYSTATHIONINE BETA-SYNTHASE"/>
    <property type="match status" value="1"/>
</dbReference>
<dbReference type="InterPro" id="IPR036052">
    <property type="entry name" value="TrpB-like_PALP_sf"/>
</dbReference>
<accession>A0A9D1PW08</accession>
<reference evidence="15" key="1">
    <citation type="journal article" date="2021" name="PeerJ">
        <title>Extensive microbial diversity within the chicken gut microbiome revealed by metagenomics and culture.</title>
        <authorList>
            <person name="Gilroy R."/>
            <person name="Ravi A."/>
            <person name="Getino M."/>
            <person name="Pursley I."/>
            <person name="Horton D.L."/>
            <person name="Alikhan N.F."/>
            <person name="Baker D."/>
            <person name="Gharbi K."/>
            <person name="Hall N."/>
            <person name="Watson M."/>
            <person name="Adriaenssens E.M."/>
            <person name="Foster-Nyarko E."/>
            <person name="Jarju S."/>
            <person name="Secka A."/>
            <person name="Antonio M."/>
            <person name="Oren A."/>
            <person name="Chaudhuri R.R."/>
            <person name="La Ragione R."/>
            <person name="Hildebrand F."/>
            <person name="Pallen M.J."/>
        </authorList>
    </citation>
    <scope>NUCLEOTIDE SEQUENCE</scope>
    <source>
        <strain evidence="15">ChiHecec2B26-446</strain>
    </source>
</reference>
<dbReference type="GO" id="GO:0006535">
    <property type="term" value="P:cysteine biosynthetic process from serine"/>
    <property type="evidence" value="ECO:0007669"/>
    <property type="project" value="UniProtKB-UniRule"/>
</dbReference>
<feature type="binding site" evidence="11">
    <location>
        <begin position="175"/>
        <end position="179"/>
    </location>
    <ligand>
        <name>pyridoxal 5'-phosphate</name>
        <dbReference type="ChEBI" id="CHEBI:597326"/>
    </ligand>
</feature>
<dbReference type="EMBL" id="DXHV01000005">
    <property type="protein sequence ID" value="HIV99622.1"/>
    <property type="molecule type" value="Genomic_DNA"/>
</dbReference>
<evidence type="ECO:0000256" key="3">
    <source>
        <dbReference type="ARBA" id="ARBA00007103"/>
    </source>
</evidence>
<dbReference type="NCBIfam" id="TIGR01136">
    <property type="entry name" value="cysKM"/>
    <property type="match status" value="1"/>
</dbReference>
<dbReference type="InterPro" id="IPR005859">
    <property type="entry name" value="CysK"/>
</dbReference>
<comment type="pathway">
    <text evidence="2">Amino-acid biosynthesis; L-cysteine biosynthesis; L-cysteine from L-serine: step 2/2.</text>
</comment>
<dbReference type="PROSITE" id="PS00901">
    <property type="entry name" value="CYS_SYNTHASE"/>
    <property type="match status" value="1"/>
</dbReference>
<dbReference type="FunFam" id="3.40.50.1100:FF:000016">
    <property type="entry name" value="Cysteine synthase A"/>
    <property type="match status" value="1"/>
</dbReference>
<feature type="binding site" evidence="11">
    <location>
        <position position="72"/>
    </location>
    <ligand>
        <name>pyridoxal 5'-phosphate</name>
        <dbReference type="ChEBI" id="CHEBI:597326"/>
    </ligand>
</feature>
<keyword evidence="7 13" id="KW-0808">Transferase</keyword>
<feature type="modified residue" description="N6-(pyridoxal phosphate)lysine" evidence="12">
    <location>
        <position position="42"/>
    </location>
</feature>
<feature type="binding site" evidence="11">
    <location>
        <position position="263"/>
    </location>
    <ligand>
        <name>pyridoxal 5'-phosphate</name>
        <dbReference type="ChEBI" id="CHEBI:597326"/>
    </ligand>
</feature>
<feature type="domain" description="Tryptophan synthase beta chain-like PALP" evidence="14">
    <location>
        <begin position="6"/>
        <end position="291"/>
    </location>
</feature>
<comment type="similarity">
    <text evidence="3 13">Belongs to the cysteine synthase/cystathionine beta-synthase family.</text>
</comment>
<dbReference type="AlphaFoldDB" id="A0A9D1PW08"/>
<evidence type="ECO:0000256" key="13">
    <source>
        <dbReference type="RuleBase" id="RU003985"/>
    </source>
</evidence>
<dbReference type="CDD" id="cd01561">
    <property type="entry name" value="CBS_like"/>
    <property type="match status" value="1"/>
</dbReference>
<keyword evidence="6 13" id="KW-0028">Amino-acid biosynthesis</keyword>
<dbReference type="Gene3D" id="3.40.50.1100">
    <property type="match status" value="2"/>
</dbReference>
<sequence length="303" mass="31333">MLSSVLEAIGHTPLLRPARLGKGLPGTVLLKLENRNPGGSIKDRVALHLLRVALAEGTVPPGGTILEATSGNMGIGLALAARALGLRTVLTMPESMSVERRKLMAAFGAEVVLTKAELGMKGAVDKASELAKERDGFLVGQFSNPRTPEAHYIGTGPEILADTGGEVHALVAGVGSGSTLMGTGRFLKERLPRMHLVAVEPAESAVLSGKAPGPHGIQGIGAGFVPEVVDRRFIDEIVCIPTASAIATARTLLAEEGISAGMSTGANVCAALQLAARPDFAGKTIVTFVCDTGERYLSTELFA</sequence>
<comment type="caution">
    <text evidence="15">The sequence shown here is derived from an EMBL/GenBank/DDBJ whole genome shotgun (WGS) entry which is preliminary data.</text>
</comment>
<comment type="cofactor">
    <cofactor evidence="1 11 13">
        <name>pyridoxal 5'-phosphate</name>
        <dbReference type="ChEBI" id="CHEBI:597326"/>
    </cofactor>
</comment>
<keyword evidence="8 11" id="KW-0663">Pyridoxal phosphate</keyword>
<evidence type="ECO:0000256" key="11">
    <source>
        <dbReference type="PIRSR" id="PIRSR605856-50"/>
    </source>
</evidence>
<dbReference type="InterPro" id="IPR001926">
    <property type="entry name" value="TrpB-like_PALP"/>
</dbReference>
<gene>
    <name evidence="15" type="primary">cysK</name>
    <name evidence="15" type="ORF">H9894_00265</name>
</gene>
<evidence type="ECO:0000256" key="4">
    <source>
        <dbReference type="ARBA" id="ARBA00012681"/>
    </source>
</evidence>
<organism evidence="15 16">
    <name type="scientific">Candidatus Desulfovibrio intestinipullorum</name>
    <dbReference type="NCBI Taxonomy" id="2838536"/>
    <lineage>
        <taxon>Bacteria</taxon>
        <taxon>Pseudomonadati</taxon>
        <taxon>Thermodesulfobacteriota</taxon>
        <taxon>Desulfovibrionia</taxon>
        <taxon>Desulfovibrionales</taxon>
        <taxon>Desulfovibrionaceae</taxon>
        <taxon>Desulfovibrio</taxon>
    </lineage>
</organism>
<comment type="catalytic activity">
    <reaction evidence="10 13">
        <text>O-acetyl-L-serine + hydrogen sulfide = L-cysteine + acetate</text>
        <dbReference type="Rhea" id="RHEA:14829"/>
        <dbReference type="ChEBI" id="CHEBI:29919"/>
        <dbReference type="ChEBI" id="CHEBI:30089"/>
        <dbReference type="ChEBI" id="CHEBI:35235"/>
        <dbReference type="ChEBI" id="CHEBI:58340"/>
        <dbReference type="EC" id="2.5.1.47"/>
    </reaction>
</comment>
<evidence type="ECO:0000256" key="5">
    <source>
        <dbReference type="ARBA" id="ARBA00019371"/>
    </source>
</evidence>
<dbReference type="FunFam" id="3.40.50.1100:FF:000006">
    <property type="entry name" value="Cysteine synthase"/>
    <property type="match status" value="1"/>
</dbReference>
<reference evidence="15" key="2">
    <citation type="submission" date="2021-04" db="EMBL/GenBank/DDBJ databases">
        <authorList>
            <person name="Gilroy R."/>
        </authorList>
    </citation>
    <scope>NUCLEOTIDE SEQUENCE</scope>
    <source>
        <strain evidence="15">ChiHecec2B26-446</strain>
    </source>
</reference>
<proteinExistence type="inferred from homology"/>
<dbReference type="InterPro" id="IPR005856">
    <property type="entry name" value="Cys_synth"/>
</dbReference>
<dbReference type="SUPFAM" id="SSF53686">
    <property type="entry name" value="Tryptophan synthase beta subunit-like PLP-dependent enzymes"/>
    <property type="match status" value="1"/>
</dbReference>
<dbReference type="NCBIfam" id="TIGR01139">
    <property type="entry name" value="cysK"/>
    <property type="match status" value="1"/>
</dbReference>
<dbReference type="InterPro" id="IPR001216">
    <property type="entry name" value="P-phosphate_BS"/>
</dbReference>
<keyword evidence="9 13" id="KW-0198">Cysteine biosynthesis</keyword>
<evidence type="ECO:0000256" key="6">
    <source>
        <dbReference type="ARBA" id="ARBA00022605"/>
    </source>
</evidence>
<evidence type="ECO:0000256" key="2">
    <source>
        <dbReference type="ARBA" id="ARBA00004962"/>
    </source>
</evidence>
<evidence type="ECO:0000256" key="1">
    <source>
        <dbReference type="ARBA" id="ARBA00001933"/>
    </source>
</evidence>
<evidence type="ECO:0000256" key="10">
    <source>
        <dbReference type="ARBA" id="ARBA00047931"/>
    </source>
</evidence>
<dbReference type="EC" id="2.5.1.47" evidence="4 13"/>